<evidence type="ECO:0000313" key="2">
    <source>
        <dbReference type="Proteomes" id="UP001629235"/>
    </source>
</evidence>
<protein>
    <submittedName>
        <fullName evidence="1">Phasin family protein</fullName>
    </submittedName>
</protein>
<comment type="caution">
    <text evidence="1">The sequence shown here is derived from an EMBL/GenBank/DDBJ whole genome shotgun (WGS) entry which is preliminary data.</text>
</comment>
<reference evidence="1 2" key="1">
    <citation type="journal article" date="2024" name="Chem. Sci.">
        <title>Discovery of megapolipeptins by genome mining of a Burkholderiales bacteria collection.</title>
        <authorList>
            <person name="Paulo B.S."/>
            <person name="Recchia M.J.J."/>
            <person name="Lee S."/>
            <person name="Fergusson C.H."/>
            <person name="Romanowski S.B."/>
            <person name="Hernandez A."/>
            <person name="Krull N."/>
            <person name="Liu D.Y."/>
            <person name="Cavanagh H."/>
            <person name="Bos A."/>
            <person name="Gray C.A."/>
            <person name="Murphy B.T."/>
            <person name="Linington R.G."/>
            <person name="Eustaquio A.S."/>
        </authorList>
    </citation>
    <scope>NUCLEOTIDE SEQUENCE [LARGE SCALE GENOMIC DNA]</scope>
    <source>
        <strain evidence="1 2">RL18-126-BIB-B</strain>
    </source>
</reference>
<name>A0ACC7NBF5_9BURK</name>
<keyword evidence="2" id="KW-1185">Reference proteome</keyword>
<evidence type="ECO:0000313" key="1">
    <source>
        <dbReference type="EMBL" id="MFM0104853.1"/>
    </source>
</evidence>
<gene>
    <name evidence="1" type="ORF">PQR01_15545</name>
</gene>
<organism evidence="1 2">
    <name type="scientific">Paraburkholderia rhynchosiae</name>
    <dbReference type="NCBI Taxonomy" id="487049"/>
    <lineage>
        <taxon>Bacteria</taxon>
        <taxon>Pseudomonadati</taxon>
        <taxon>Pseudomonadota</taxon>
        <taxon>Betaproteobacteria</taxon>
        <taxon>Burkholderiales</taxon>
        <taxon>Burkholderiaceae</taxon>
        <taxon>Paraburkholderia</taxon>
    </lineage>
</organism>
<proteinExistence type="predicted"/>
<sequence>MYADTLNQFSPRQRDAVVEAAFDCTVEIFAAIEKVVELNVQTAITLMSEQQALVDASLISGSFSEVVDLQSQQFPASIKKAFAYWRHVEDIAVQTRDGLFGVMQEHFGGLFDAFSEMFDVASIRFAPPQRLGRASPPVMARPTLASYEQVSIVDSSGNVVAGGDVRRDLH</sequence>
<accession>A0ACC7NBF5</accession>
<dbReference type="EMBL" id="JAQQDW010000027">
    <property type="protein sequence ID" value="MFM0104853.1"/>
    <property type="molecule type" value="Genomic_DNA"/>
</dbReference>
<dbReference type="Proteomes" id="UP001629235">
    <property type="component" value="Unassembled WGS sequence"/>
</dbReference>